<dbReference type="Proteomes" id="UP000183053">
    <property type="component" value="Unassembled WGS sequence"/>
</dbReference>
<reference evidence="2" key="1">
    <citation type="submission" date="2016-10" db="EMBL/GenBank/DDBJ databases">
        <authorList>
            <person name="Varghese N."/>
            <person name="Submissions S."/>
        </authorList>
    </citation>
    <scope>NUCLEOTIDE SEQUENCE [LARGE SCALE GENOMIC DNA]</scope>
    <source>
        <strain evidence="2">DSM 44142</strain>
    </source>
</reference>
<gene>
    <name evidence="1" type="ORF">SAMN04489765_2513</name>
</gene>
<organism evidence="1 2">
    <name type="scientific">Tsukamurella pulmonis</name>
    <dbReference type="NCBI Taxonomy" id="47312"/>
    <lineage>
        <taxon>Bacteria</taxon>
        <taxon>Bacillati</taxon>
        <taxon>Actinomycetota</taxon>
        <taxon>Actinomycetes</taxon>
        <taxon>Mycobacteriales</taxon>
        <taxon>Tsukamurellaceae</taxon>
        <taxon>Tsukamurella</taxon>
    </lineage>
</organism>
<name>A0A1H1F513_9ACTN</name>
<sequence>MISGNPLQVVRRLPRTVKPFPNEVVFSYLHRLEQINCFPKGLLLSLSISEDRRQTALLSTLSGYSAPVLRCALPELDAKTTRLLPGHWYTFAPCYRCVARRAPGQTVNAWHAHPARFCPRHRVWTGNVRYPLHTDRRPDISRAHHRYRRLVAQYGAAPTHTAFRDAVEIITSWSTMNVLNLPPDQALDPAPAAIRGTVSPREIWSTRMAAHCYPATVELTRLLVDPTWTAQALASRAWADVRPTFAHLVSDNCRPEGMSDPLTLWRNDIRQRTLIAAAHAP</sequence>
<dbReference type="RefSeq" id="WP_139184196.1">
    <property type="nucleotide sequence ID" value="NZ_FNLF01000002.1"/>
</dbReference>
<dbReference type="EMBL" id="FNLF01000002">
    <property type="protein sequence ID" value="SDQ95864.1"/>
    <property type="molecule type" value="Genomic_DNA"/>
</dbReference>
<evidence type="ECO:0008006" key="3">
    <source>
        <dbReference type="Google" id="ProtNLM"/>
    </source>
</evidence>
<evidence type="ECO:0000313" key="2">
    <source>
        <dbReference type="Proteomes" id="UP000183053"/>
    </source>
</evidence>
<dbReference type="OrthoDB" id="4746316at2"/>
<dbReference type="AlphaFoldDB" id="A0A1H1F513"/>
<accession>A0A1H1F513</accession>
<keyword evidence="2" id="KW-1185">Reference proteome</keyword>
<evidence type="ECO:0000313" key="1">
    <source>
        <dbReference type="EMBL" id="SDQ95864.1"/>
    </source>
</evidence>
<dbReference type="STRING" id="47312.SAMN04489765_2513"/>
<proteinExistence type="predicted"/>
<protein>
    <recommendedName>
        <fullName evidence="3">TniQ protein</fullName>
    </recommendedName>
</protein>